<feature type="chain" id="PRO_5008109485" evidence="2">
    <location>
        <begin position="32"/>
        <end position="179"/>
    </location>
</feature>
<feature type="region of interest" description="Disordered" evidence="1">
    <location>
        <begin position="160"/>
        <end position="179"/>
    </location>
</feature>
<dbReference type="PROSITE" id="PS51257">
    <property type="entry name" value="PROKAR_LIPOPROTEIN"/>
    <property type="match status" value="1"/>
</dbReference>
<reference evidence="3" key="2">
    <citation type="submission" date="2016-05" db="EMBL/GenBank/DDBJ databases">
        <title>Comparative analysis highlights variable genome content of wheat rusts and divergence of the mating loci.</title>
        <authorList>
            <person name="Cuomo C.A."/>
            <person name="Bakkeren G."/>
            <person name="Szabo L."/>
            <person name="Khalil H."/>
            <person name="Joly D."/>
            <person name="Goldberg J."/>
            <person name="Young S."/>
            <person name="Zeng Q."/>
            <person name="Fellers J."/>
        </authorList>
    </citation>
    <scope>NUCLEOTIDE SEQUENCE [LARGE SCALE GENOMIC DNA]</scope>
    <source>
        <strain evidence="3">1-1 BBBD Race 1</strain>
    </source>
</reference>
<dbReference type="EMBL" id="ADAS02004926">
    <property type="protein sequence ID" value="OAV85338.1"/>
    <property type="molecule type" value="Genomic_DNA"/>
</dbReference>
<evidence type="ECO:0000313" key="3">
    <source>
        <dbReference type="EMBL" id="OAV85338.1"/>
    </source>
</evidence>
<reference evidence="4" key="4">
    <citation type="submission" date="2025-05" db="UniProtKB">
        <authorList>
            <consortium name="EnsemblFungi"/>
        </authorList>
    </citation>
    <scope>IDENTIFICATION</scope>
    <source>
        <strain evidence="4">isolate 1-1 / race 1 (BBBD)</strain>
    </source>
</reference>
<name>A0A180FYH3_PUCT1</name>
<proteinExistence type="predicted"/>
<evidence type="ECO:0000313" key="5">
    <source>
        <dbReference type="Proteomes" id="UP000005240"/>
    </source>
</evidence>
<gene>
    <name evidence="3" type="ORF">PTTG_30601</name>
</gene>
<sequence>MALKIHSGRGIQLLSLLVAIFFLSGCEPMEALNSETRGEGAEDLFDLGRIIPAAGSSTAGAARQADHYQPSSANLLHPVGLPAGPSASHDSPLTNCHLAETATEERPAESLAHGQGMPPSDPGDFFGTGFRNILNLDDLVARLAGGTAGWNGLAAEGASQAHSGVPHGLDSHSHTIAGA</sequence>
<dbReference type="EnsemblFungi" id="PTTG_30601-t43_1">
    <property type="protein sequence ID" value="PTTG_30601-t43_1-p1"/>
    <property type="gene ID" value="PTTG_30601"/>
</dbReference>
<accession>A0A180FYH3</accession>
<evidence type="ECO:0000256" key="1">
    <source>
        <dbReference type="SAM" id="MobiDB-lite"/>
    </source>
</evidence>
<organism evidence="3">
    <name type="scientific">Puccinia triticina (isolate 1-1 / race 1 (BBBD))</name>
    <name type="common">Brown leaf rust fungus</name>
    <dbReference type="NCBI Taxonomy" id="630390"/>
    <lineage>
        <taxon>Eukaryota</taxon>
        <taxon>Fungi</taxon>
        <taxon>Dikarya</taxon>
        <taxon>Basidiomycota</taxon>
        <taxon>Pucciniomycotina</taxon>
        <taxon>Pucciniomycetes</taxon>
        <taxon>Pucciniales</taxon>
        <taxon>Pucciniaceae</taxon>
        <taxon>Puccinia</taxon>
    </lineage>
</organism>
<reference evidence="3" key="1">
    <citation type="submission" date="2009-11" db="EMBL/GenBank/DDBJ databases">
        <authorList>
            <consortium name="The Broad Institute Genome Sequencing Platform"/>
            <person name="Ward D."/>
            <person name="Feldgarden M."/>
            <person name="Earl A."/>
            <person name="Young S.K."/>
            <person name="Zeng Q."/>
            <person name="Koehrsen M."/>
            <person name="Alvarado L."/>
            <person name="Berlin A."/>
            <person name="Bochicchio J."/>
            <person name="Borenstein D."/>
            <person name="Chapman S.B."/>
            <person name="Chen Z."/>
            <person name="Engels R."/>
            <person name="Freedman E."/>
            <person name="Gellesch M."/>
            <person name="Goldberg J."/>
            <person name="Griggs A."/>
            <person name="Gujja S."/>
            <person name="Heilman E."/>
            <person name="Heiman D."/>
            <person name="Hepburn T."/>
            <person name="Howarth C."/>
            <person name="Jen D."/>
            <person name="Larson L."/>
            <person name="Lewis B."/>
            <person name="Mehta T."/>
            <person name="Park D."/>
            <person name="Pearson M."/>
            <person name="Roberts A."/>
            <person name="Saif S."/>
            <person name="Shea T."/>
            <person name="Shenoy N."/>
            <person name="Sisk P."/>
            <person name="Stolte C."/>
            <person name="Sykes S."/>
            <person name="Thomson T."/>
            <person name="Walk T."/>
            <person name="White J."/>
            <person name="Yandava C."/>
            <person name="Izard J."/>
            <person name="Baranova O.V."/>
            <person name="Blanton J.M."/>
            <person name="Tanner A.C."/>
            <person name="Dewhirst F.E."/>
            <person name="Haas B."/>
            <person name="Nusbaum C."/>
            <person name="Birren B."/>
        </authorList>
    </citation>
    <scope>NUCLEOTIDE SEQUENCE [LARGE SCALE GENOMIC DNA]</scope>
    <source>
        <strain evidence="3">1-1 BBBD Race 1</strain>
    </source>
</reference>
<dbReference type="VEuPathDB" id="FungiDB:PTTG_30601"/>
<keyword evidence="2" id="KW-0732">Signal</keyword>
<keyword evidence="5" id="KW-1185">Reference proteome</keyword>
<protein>
    <submittedName>
        <fullName evidence="3 4">Uncharacterized protein</fullName>
    </submittedName>
</protein>
<feature type="region of interest" description="Disordered" evidence="1">
    <location>
        <begin position="72"/>
        <end position="91"/>
    </location>
</feature>
<feature type="signal peptide" evidence="2">
    <location>
        <begin position="1"/>
        <end position="31"/>
    </location>
</feature>
<dbReference type="AlphaFoldDB" id="A0A180FYH3"/>
<feature type="non-terminal residue" evidence="3">
    <location>
        <position position="179"/>
    </location>
</feature>
<reference evidence="4 5" key="3">
    <citation type="journal article" date="2017" name="G3 (Bethesda)">
        <title>Comparative analysis highlights variable genome content of wheat rusts and divergence of the mating loci.</title>
        <authorList>
            <person name="Cuomo C.A."/>
            <person name="Bakkeren G."/>
            <person name="Khalil H.B."/>
            <person name="Panwar V."/>
            <person name="Joly D."/>
            <person name="Linning R."/>
            <person name="Sakthikumar S."/>
            <person name="Song X."/>
            <person name="Adiconis X."/>
            <person name="Fan L."/>
            <person name="Goldberg J.M."/>
            <person name="Levin J.Z."/>
            <person name="Young S."/>
            <person name="Zeng Q."/>
            <person name="Anikster Y."/>
            <person name="Bruce M."/>
            <person name="Wang M."/>
            <person name="Yin C."/>
            <person name="McCallum B."/>
            <person name="Szabo L.J."/>
            <person name="Hulbert S."/>
            <person name="Chen X."/>
            <person name="Fellers J.P."/>
        </authorList>
    </citation>
    <scope>NUCLEOTIDE SEQUENCE</scope>
    <source>
        <strain evidence="5">Isolate 1-1 / race 1 (BBBD)</strain>
        <strain evidence="4">isolate 1-1 / race 1 (BBBD)</strain>
    </source>
</reference>
<dbReference type="Proteomes" id="UP000005240">
    <property type="component" value="Unassembled WGS sequence"/>
</dbReference>
<evidence type="ECO:0000313" key="4">
    <source>
        <dbReference type="EnsemblFungi" id="PTTG_30601-t43_1-p1"/>
    </source>
</evidence>
<evidence type="ECO:0000256" key="2">
    <source>
        <dbReference type="SAM" id="SignalP"/>
    </source>
</evidence>